<gene>
    <name evidence="1" type="ORF">AB5J56_00425</name>
</gene>
<dbReference type="RefSeq" id="WP_369228858.1">
    <property type="nucleotide sequence ID" value="NZ_CP163435.1"/>
</dbReference>
<name>A0AB39NYH6_9ACTN</name>
<organism evidence="1">
    <name type="scientific">Streptomyces sp. R21</name>
    <dbReference type="NCBI Taxonomy" id="3238627"/>
    <lineage>
        <taxon>Bacteria</taxon>
        <taxon>Bacillati</taxon>
        <taxon>Actinomycetota</taxon>
        <taxon>Actinomycetes</taxon>
        <taxon>Kitasatosporales</taxon>
        <taxon>Streptomycetaceae</taxon>
        <taxon>Streptomyces</taxon>
    </lineage>
</organism>
<accession>A0AB39NYH6</accession>
<dbReference type="EMBL" id="CP163435">
    <property type="protein sequence ID" value="XDQ23282.1"/>
    <property type="molecule type" value="Genomic_DNA"/>
</dbReference>
<dbReference type="InterPro" id="IPR046300">
    <property type="entry name" value="DUF6415"/>
</dbReference>
<protein>
    <submittedName>
        <fullName evidence="1">DUF6415 family natural product biosynthesis protein</fullName>
    </submittedName>
</protein>
<reference evidence="1" key="1">
    <citation type="submission" date="2024-07" db="EMBL/GenBank/DDBJ databases">
        <authorList>
            <person name="Yu S.T."/>
        </authorList>
    </citation>
    <scope>NUCLEOTIDE SEQUENCE</scope>
    <source>
        <strain evidence="1">R21</strain>
    </source>
</reference>
<evidence type="ECO:0000313" key="1">
    <source>
        <dbReference type="EMBL" id="XDQ23282.1"/>
    </source>
</evidence>
<proteinExistence type="predicted"/>
<dbReference type="Pfam" id="PF19979">
    <property type="entry name" value="DUF6415"/>
    <property type="match status" value="1"/>
</dbReference>
<dbReference type="AlphaFoldDB" id="A0AB39NYH6"/>
<sequence length="122" mass="13766">MDDRALKAVLDKVREWTPYDGDALLDDVGAVLDYQLPPEELHDELAQRLRGHLMQLVDIAVGANADQDDEAANRLIQQARAVRSQEMPDDHWKAVGHLRRMAWTANELLERLVATKCLRAAA</sequence>